<reference evidence="4 5" key="1">
    <citation type="submission" date="2023-07" db="EMBL/GenBank/DDBJ databases">
        <title>Genomic Encyclopedia of Type Strains, Phase IV (KMG-IV): sequencing the most valuable type-strain genomes for metagenomic binning, comparative biology and taxonomic classification.</title>
        <authorList>
            <person name="Goeker M."/>
        </authorList>
    </citation>
    <scope>NUCLEOTIDE SEQUENCE [LARGE SCALE GENOMIC DNA]</scope>
    <source>
        <strain evidence="4 5">DSM 19154</strain>
    </source>
</reference>
<keyword evidence="5" id="KW-1185">Reference proteome</keyword>
<evidence type="ECO:0000256" key="1">
    <source>
        <dbReference type="ARBA" id="ARBA00022603"/>
    </source>
</evidence>
<dbReference type="PANTHER" id="PTHR10509">
    <property type="entry name" value="O-METHYLTRANSFERASE-RELATED"/>
    <property type="match status" value="1"/>
</dbReference>
<keyword evidence="2" id="KW-0808">Transferase</keyword>
<dbReference type="Gene3D" id="3.40.50.150">
    <property type="entry name" value="Vaccinia Virus protein VP39"/>
    <property type="match status" value="1"/>
</dbReference>
<protein>
    <submittedName>
        <fullName evidence="4">O-methyltransferase YrrM</fullName>
    </submittedName>
</protein>
<dbReference type="PANTHER" id="PTHR10509:SF14">
    <property type="entry name" value="CAFFEOYL-COA O-METHYLTRANSFERASE 3-RELATED"/>
    <property type="match status" value="1"/>
</dbReference>
<sequence length="227" mass="25157">MTHTKSWKDVDSYFEEKLIPTNSVVEDNLNRNRKANLPEIDVSPTQGKLLHLLAKMNRSTSILEIGTLGGYSTIWLANALPAEGHLLSLELEESHAEVARKNIQAAGLESKVTVLVGKATDLLPTLQRNGYSPFDFIFIDADKQNYPTYFEWALKLATNGAVIIGDNVVRNGEVRNKDSADDRVQGVRHFMDLLQQSDEIDATAIQTVGSKGYDGFVLGIVNKKNNE</sequence>
<evidence type="ECO:0000313" key="5">
    <source>
        <dbReference type="Proteomes" id="UP001225034"/>
    </source>
</evidence>
<dbReference type="InterPro" id="IPR050362">
    <property type="entry name" value="Cation-dep_OMT"/>
</dbReference>
<name>A0ABT9YCA1_9BACI</name>
<evidence type="ECO:0000256" key="2">
    <source>
        <dbReference type="ARBA" id="ARBA00022679"/>
    </source>
</evidence>
<comment type="caution">
    <text evidence="4">The sequence shown here is derived from an EMBL/GenBank/DDBJ whole genome shotgun (WGS) entry which is preliminary data.</text>
</comment>
<dbReference type="EMBL" id="JAUSUA010000001">
    <property type="protein sequence ID" value="MDQ0205478.1"/>
    <property type="molecule type" value="Genomic_DNA"/>
</dbReference>
<dbReference type="Pfam" id="PF01596">
    <property type="entry name" value="Methyltransf_3"/>
    <property type="match status" value="1"/>
</dbReference>
<dbReference type="SUPFAM" id="SSF53335">
    <property type="entry name" value="S-adenosyl-L-methionine-dependent methyltransferases"/>
    <property type="match status" value="1"/>
</dbReference>
<dbReference type="InterPro" id="IPR029063">
    <property type="entry name" value="SAM-dependent_MTases_sf"/>
</dbReference>
<proteinExistence type="predicted"/>
<keyword evidence="1" id="KW-0489">Methyltransferase</keyword>
<evidence type="ECO:0000313" key="4">
    <source>
        <dbReference type="EMBL" id="MDQ0205478.1"/>
    </source>
</evidence>
<accession>A0ABT9YCA1</accession>
<dbReference type="RefSeq" id="WP_306979187.1">
    <property type="nucleotide sequence ID" value="NZ_JAUSUA010000001.1"/>
</dbReference>
<dbReference type="PROSITE" id="PS51682">
    <property type="entry name" value="SAM_OMT_I"/>
    <property type="match status" value="1"/>
</dbReference>
<organism evidence="4 5">
    <name type="scientific">Alkalicoccobacillus murimartini</name>
    <dbReference type="NCBI Taxonomy" id="171685"/>
    <lineage>
        <taxon>Bacteria</taxon>
        <taxon>Bacillati</taxon>
        <taxon>Bacillota</taxon>
        <taxon>Bacilli</taxon>
        <taxon>Bacillales</taxon>
        <taxon>Bacillaceae</taxon>
        <taxon>Alkalicoccobacillus</taxon>
    </lineage>
</organism>
<dbReference type="CDD" id="cd02440">
    <property type="entry name" value="AdoMet_MTases"/>
    <property type="match status" value="1"/>
</dbReference>
<keyword evidence="3" id="KW-0949">S-adenosyl-L-methionine</keyword>
<dbReference type="Proteomes" id="UP001225034">
    <property type="component" value="Unassembled WGS sequence"/>
</dbReference>
<evidence type="ECO:0000256" key="3">
    <source>
        <dbReference type="ARBA" id="ARBA00022691"/>
    </source>
</evidence>
<gene>
    <name evidence="4" type="ORF">J2S05_000252</name>
</gene>
<dbReference type="InterPro" id="IPR002935">
    <property type="entry name" value="SAM_O-MeTrfase"/>
</dbReference>